<name>A0AAV7TBX3_PLEWA</name>
<protein>
    <submittedName>
        <fullName evidence="2">Uncharacterized protein</fullName>
    </submittedName>
</protein>
<dbReference type="EMBL" id="JANPWB010000007">
    <property type="protein sequence ID" value="KAJ1174078.1"/>
    <property type="molecule type" value="Genomic_DNA"/>
</dbReference>
<evidence type="ECO:0000256" key="1">
    <source>
        <dbReference type="SAM" id="MobiDB-lite"/>
    </source>
</evidence>
<sequence length="136" mass="14642">MAAPHVLLQGTHDNAETLHSRDHKMGKGRQREQGCHSADLRSGELGGAGEGSMEVGSAQGEGEDGRVLVYRKWPRMLVWSDSDSEGGDEVDEGDCLGRASPPMQVKPPGHVYGQQEQFLEGARAVNQGVGYQKVSE</sequence>
<accession>A0AAV7TBX3</accession>
<keyword evidence="3" id="KW-1185">Reference proteome</keyword>
<feature type="compositionally biased region" description="Acidic residues" evidence="1">
    <location>
        <begin position="82"/>
        <end position="94"/>
    </location>
</feature>
<dbReference type="AlphaFoldDB" id="A0AAV7TBX3"/>
<gene>
    <name evidence="2" type="ORF">NDU88_005901</name>
</gene>
<organism evidence="2 3">
    <name type="scientific">Pleurodeles waltl</name>
    <name type="common">Iberian ribbed newt</name>
    <dbReference type="NCBI Taxonomy" id="8319"/>
    <lineage>
        <taxon>Eukaryota</taxon>
        <taxon>Metazoa</taxon>
        <taxon>Chordata</taxon>
        <taxon>Craniata</taxon>
        <taxon>Vertebrata</taxon>
        <taxon>Euteleostomi</taxon>
        <taxon>Amphibia</taxon>
        <taxon>Batrachia</taxon>
        <taxon>Caudata</taxon>
        <taxon>Salamandroidea</taxon>
        <taxon>Salamandridae</taxon>
        <taxon>Pleurodelinae</taxon>
        <taxon>Pleurodeles</taxon>
    </lineage>
</organism>
<feature type="region of interest" description="Disordered" evidence="1">
    <location>
        <begin position="80"/>
        <end position="105"/>
    </location>
</feature>
<proteinExistence type="predicted"/>
<feature type="region of interest" description="Disordered" evidence="1">
    <location>
        <begin position="1"/>
        <end position="64"/>
    </location>
</feature>
<dbReference type="Proteomes" id="UP001066276">
    <property type="component" value="Chromosome 4_1"/>
</dbReference>
<evidence type="ECO:0000313" key="2">
    <source>
        <dbReference type="EMBL" id="KAJ1174078.1"/>
    </source>
</evidence>
<feature type="compositionally biased region" description="Basic and acidic residues" evidence="1">
    <location>
        <begin position="13"/>
        <end position="42"/>
    </location>
</feature>
<comment type="caution">
    <text evidence="2">The sequence shown here is derived from an EMBL/GenBank/DDBJ whole genome shotgun (WGS) entry which is preliminary data.</text>
</comment>
<reference evidence="2" key="1">
    <citation type="journal article" date="2022" name="bioRxiv">
        <title>Sequencing and chromosome-scale assembly of the giantPleurodeles waltlgenome.</title>
        <authorList>
            <person name="Brown T."/>
            <person name="Elewa A."/>
            <person name="Iarovenko S."/>
            <person name="Subramanian E."/>
            <person name="Araus A.J."/>
            <person name="Petzold A."/>
            <person name="Susuki M."/>
            <person name="Suzuki K.-i.T."/>
            <person name="Hayashi T."/>
            <person name="Toyoda A."/>
            <person name="Oliveira C."/>
            <person name="Osipova E."/>
            <person name="Leigh N.D."/>
            <person name="Simon A."/>
            <person name="Yun M.H."/>
        </authorList>
    </citation>
    <scope>NUCLEOTIDE SEQUENCE</scope>
    <source>
        <strain evidence="2">20211129_DDA</strain>
        <tissue evidence="2">Liver</tissue>
    </source>
</reference>
<evidence type="ECO:0000313" key="3">
    <source>
        <dbReference type="Proteomes" id="UP001066276"/>
    </source>
</evidence>